<keyword evidence="2" id="KW-0547">Nucleotide-binding</keyword>
<dbReference type="AlphaFoldDB" id="A0A1Y4QRE8"/>
<dbReference type="PROSITE" id="PS50893">
    <property type="entry name" value="ABC_TRANSPORTER_2"/>
    <property type="match status" value="1"/>
</dbReference>
<dbReference type="Proteomes" id="UP000196074">
    <property type="component" value="Unassembled WGS sequence"/>
</dbReference>
<dbReference type="SMART" id="SM00382">
    <property type="entry name" value="AAA"/>
    <property type="match status" value="1"/>
</dbReference>
<dbReference type="GO" id="GO:0016887">
    <property type="term" value="F:ATP hydrolysis activity"/>
    <property type="evidence" value="ECO:0007669"/>
    <property type="project" value="InterPro"/>
</dbReference>
<dbReference type="PANTHER" id="PTHR42939:SF1">
    <property type="entry name" value="ABC TRANSPORTER ATP-BINDING PROTEIN ALBC-RELATED"/>
    <property type="match status" value="1"/>
</dbReference>
<dbReference type="EMBL" id="NFLC01000048">
    <property type="protein sequence ID" value="OUQ07660.1"/>
    <property type="molecule type" value="Genomic_DNA"/>
</dbReference>
<protein>
    <submittedName>
        <fullName evidence="5">ABC transporter ATP-binding protein</fullName>
    </submittedName>
</protein>
<dbReference type="CDD" id="cd03230">
    <property type="entry name" value="ABC_DR_subfamily_A"/>
    <property type="match status" value="1"/>
</dbReference>
<dbReference type="RefSeq" id="WP_087216314.1">
    <property type="nucleotide sequence ID" value="NZ_NFLC01000048.1"/>
</dbReference>
<evidence type="ECO:0000313" key="6">
    <source>
        <dbReference type="Proteomes" id="UP000196074"/>
    </source>
</evidence>
<dbReference type="GO" id="GO:0005524">
    <property type="term" value="F:ATP binding"/>
    <property type="evidence" value="ECO:0007669"/>
    <property type="project" value="UniProtKB-KW"/>
</dbReference>
<evidence type="ECO:0000256" key="2">
    <source>
        <dbReference type="ARBA" id="ARBA00022741"/>
    </source>
</evidence>
<dbReference type="Gene3D" id="3.40.50.300">
    <property type="entry name" value="P-loop containing nucleotide triphosphate hydrolases"/>
    <property type="match status" value="1"/>
</dbReference>
<gene>
    <name evidence="5" type="ORF">B5E88_12045</name>
</gene>
<dbReference type="InterPro" id="IPR051782">
    <property type="entry name" value="ABC_Transporter_VariousFunc"/>
</dbReference>
<keyword evidence="1" id="KW-0813">Transport</keyword>
<sequence length="211" mass="24098">MKLSIVNGEKRYKAQTILDEVTVTFETGHIYGLQGINGSGKTVLLKILAGYTSLDKGQVFQDKREISVQQYIQNAGIIIEQVSFLPHLTLVENLKLLQTIDYSIKNESINWWVNYYCLTEFNETKYKHLSLGTKQKMALIQAFISNPEILLLDEPLNALDEKSVALTKKYLLENKENRLVIMTSHISQDISDLCDCCLYLENGNIIKRGNY</sequence>
<dbReference type="InterPro" id="IPR027417">
    <property type="entry name" value="P-loop_NTPase"/>
</dbReference>
<dbReference type="PANTHER" id="PTHR42939">
    <property type="entry name" value="ABC TRANSPORTER ATP-BINDING PROTEIN ALBC-RELATED"/>
    <property type="match status" value="1"/>
</dbReference>
<evidence type="ECO:0000256" key="3">
    <source>
        <dbReference type="ARBA" id="ARBA00022840"/>
    </source>
</evidence>
<keyword evidence="3 5" id="KW-0067">ATP-binding</keyword>
<dbReference type="Pfam" id="PF00005">
    <property type="entry name" value="ABC_tran"/>
    <property type="match status" value="1"/>
</dbReference>
<reference evidence="6" key="1">
    <citation type="submission" date="2017-04" db="EMBL/GenBank/DDBJ databases">
        <title>Function of individual gut microbiota members based on whole genome sequencing of pure cultures obtained from chicken caecum.</title>
        <authorList>
            <person name="Medvecky M."/>
            <person name="Cejkova D."/>
            <person name="Polansky O."/>
            <person name="Karasova D."/>
            <person name="Kubasova T."/>
            <person name="Cizek A."/>
            <person name="Rychlik I."/>
        </authorList>
    </citation>
    <scope>NUCLEOTIDE SEQUENCE [LARGE SCALE GENOMIC DNA]</scope>
    <source>
        <strain evidence="6">An144</strain>
    </source>
</reference>
<proteinExistence type="predicted"/>
<evidence type="ECO:0000313" key="5">
    <source>
        <dbReference type="EMBL" id="OUQ07660.1"/>
    </source>
</evidence>
<accession>A0A1Y4QRE8</accession>
<feature type="domain" description="ABC transporter" evidence="4">
    <location>
        <begin position="3"/>
        <end position="211"/>
    </location>
</feature>
<evidence type="ECO:0000256" key="1">
    <source>
        <dbReference type="ARBA" id="ARBA00022448"/>
    </source>
</evidence>
<comment type="caution">
    <text evidence="5">The sequence shown here is derived from an EMBL/GenBank/DDBJ whole genome shotgun (WGS) entry which is preliminary data.</text>
</comment>
<dbReference type="InterPro" id="IPR003439">
    <property type="entry name" value="ABC_transporter-like_ATP-bd"/>
</dbReference>
<organism evidence="5 6">
    <name type="scientific">Enterococcus cecorum</name>
    <dbReference type="NCBI Taxonomy" id="44008"/>
    <lineage>
        <taxon>Bacteria</taxon>
        <taxon>Bacillati</taxon>
        <taxon>Bacillota</taxon>
        <taxon>Bacilli</taxon>
        <taxon>Lactobacillales</taxon>
        <taxon>Enterococcaceae</taxon>
        <taxon>Enterococcus</taxon>
    </lineage>
</organism>
<evidence type="ECO:0000259" key="4">
    <source>
        <dbReference type="PROSITE" id="PS50893"/>
    </source>
</evidence>
<dbReference type="InterPro" id="IPR003593">
    <property type="entry name" value="AAA+_ATPase"/>
</dbReference>
<dbReference type="SUPFAM" id="SSF52540">
    <property type="entry name" value="P-loop containing nucleoside triphosphate hydrolases"/>
    <property type="match status" value="1"/>
</dbReference>
<name>A0A1Y4QRE8_9ENTE</name>